<dbReference type="PANTHER" id="PTHR46696:SF1">
    <property type="entry name" value="CYTOCHROME P450 YJIB-RELATED"/>
    <property type="match status" value="1"/>
</dbReference>
<dbReference type="EMBL" id="QOIN01000046">
    <property type="protein sequence ID" value="RCG21474.1"/>
    <property type="molecule type" value="Genomic_DNA"/>
</dbReference>
<dbReference type="InterPro" id="IPR017972">
    <property type="entry name" value="Cyt_P450_CS"/>
</dbReference>
<gene>
    <name evidence="8" type="ORF">DTL70_18815</name>
</gene>
<dbReference type="Gene3D" id="1.10.630.10">
    <property type="entry name" value="Cytochrome P450"/>
    <property type="match status" value="1"/>
</dbReference>
<organism evidence="8 9">
    <name type="scientific">Streptomyces diacarni</name>
    <dbReference type="NCBI Taxonomy" id="2800381"/>
    <lineage>
        <taxon>Bacteria</taxon>
        <taxon>Bacillati</taxon>
        <taxon>Actinomycetota</taxon>
        <taxon>Actinomycetes</taxon>
        <taxon>Kitasatosporales</taxon>
        <taxon>Streptomycetaceae</taxon>
        <taxon>Streptomyces</taxon>
    </lineage>
</organism>
<dbReference type="FunFam" id="1.10.630.10:FF:000018">
    <property type="entry name" value="Cytochrome P450 monooxygenase"/>
    <property type="match status" value="1"/>
</dbReference>
<evidence type="ECO:0000256" key="5">
    <source>
        <dbReference type="ARBA" id="ARBA00023004"/>
    </source>
</evidence>
<keyword evidence="4 7" id="KW-0560">Oxidoreductase</keyword>
<dbReference type="InterPro" id="IPR001128">
    <property type="entry name" value="Cyt_P450"/>
</dbReference>
<name>A0A367ETR1_9ACTN</name>
<evidence type="ECO:0000313" key="9">
    <source>
        <dbReference type="Proteomes" id="UP000252914"/>
    </source>
</evidence>
<dbReference type="Pfam" id="PF00067">
    <property type="entry name" value="p450"/>
    <property type="match status" value="2"/>
</dbReference>
<dbReference type="SUPFAM" id="SSF48264">
    <property type="entry name" value="Cytochrome P450"/>
    <property type="match status" value="1"/>
</dbReference>
<keyword evidence="2 7" id="KW-0349">Heme</keyword>
<comment type="caution">
    <text evidence="8">The sequence shown here is derived from an EMBL/GenBank/DDBJ whole genome shotgun (WGS) entry which is preliminary data.</text>
</comment>
<keyword evidence="6 7" id="KW-0503">Monooxygenase</keyword>
<dbReference type="AlphaFoldDB" id="A0A367ETR1"/>
<dbReference type="PRINTS" id="PR00359">
    <property type="entry name" value="BP450"/>
</dbReference>
<dbReference type="GO" id="GO:0005506">
    <property type="term" value="F:iron ion binding"/>
    <property type="evidence" value="ECO:0007669"/>
    <property type="project" value="InterPro"/>
</dbReference>
<dbReference type="GO" id="GO:0020037">
    <property type="term" value="F:heme binding"/>
    <property type="evidence" value="ECO:0007669"/>
    <property type="project" value="InterPro"/>
</dbReference>
<dbReference type="PANTHER" id="PTHR46696">
    <property type="entry name" value="P450, PUTATIVE (EUROFUNG)-RELATED"/>
    <property type="match status" value="1"/>
</dbReference>
<evidence type="ECO:0000256" key="6">
    <source>
        <dbReference type="ARBA" id="ARBA00023033"/>
    </source>
</evidence>
<dbReference type="Proteomes" id="UP000252914">
    <property type="component" value="Unassembled WGS sequence"/>
</dbReference>
<evidence type="ECO:0000256" key="3">
    <source>
        <dbReference type="ARBA" id="ARBA00022723"/>
    </source>
</evidence>
<accession>A0A367ETR1</accession>
<keyword evidence="5 7" id="KW-0408">Iron</keyword>
<dbReference type="CDD" id="cd11029">
    <property type="entry name" value="CYP107-like"/>
    <property type="match status" value="1"/>
</dbReference>
<proteinExistence type="inferred from homology"/>
<dbReference type="InterPro" id="IPR036396">
    <property type="entry name" value="Cyt_P450_sf"/>
</dbReference>
<keyword evidence="3 7" id="KW-0479">Metal-binding</keyword>
<protein>
    <submittedName>
        <fullName evidence="8">Cytochrome P450</fullName>
    </submittedName>
</protein>
<evidence type="ECO:0000256" key="4">
    <source>
        <dbReference type="ARBA" id="ARBA00023002"/>
    </source>
</evidence>
<evidence type="ECO:0000256" key="7">
    <source>
        <dbReference type="RuleBase" id="RU000461"/>
    </source>
</evidence>
<evidence type="ECO:0000313" key="8">
    <source>
        <dbReference type="EMBL" id="RCG21474.1"/>
    </source>
</evidence>
<comment type="similarity">
    <text evidence="1 7">Belongs to the cytochrome P450 family.</text>
</comment>
<dbReference type="RefSeq" id="WP_114023108.1">
    <property type="nucleotide sequence ID" value="NZ_JBEYTF010000082.1"/>
</dbReference>
<dbReference type="GO" id="GO:0004497">
    <property type="term" value="F:monooxygenase activity"/>
    <property type="evidence" value="ECO:0007669"/>
    <property type="project" value="UniProtKB-KW"/>
</dbReference>
<evidence type="ECO:0000256" key="1">
    <source>
        <dbReference type="ARBA" id="ARBA00010617"/>
    </source>
</evidence>
<dbReference type="PROSITE" id="PS00086">
    <property type="entry name" value="CYTOCHROME_P450"/>
    <property type="match status" value="1"/>
</dbReference>
<evidence type="ECO:0000256" key="2">
    <source>
        <dbReference type="ARBA" id="ARBA00022617"/>
    </source>
</evidence>
<reference evidence="8 9" key="1">
    <citation type="submission" date="2018-06" db="EMBL/GenBank/DDBJ databases">
        <title>Streptomyces reniochalinae sp. nov. and Streptomyces diacarnus sp. nov. from marine sponges.</title>
        <authorList>
            <person name="Li L."/>
        </authorList>
    </citation>
    <scope>NUCLEOTIDE SEQUENCE [LARGE SCALE GENOMIC DNA]</scope>
    <source>
        <strain evidence="8 9">LHW51701</strain>
    </source>
</reference>
<keyword evidence="9" id="KW-1185">Reference proteome</keyword>
<dbReference type="GO" id="GO:0016705">
    <property type="term" value="F:oxidoreductase activity, acting on paired donors, with incorporation or reduction of molecular oxygen"/>
    <property type="evidence" value="ECO:0007669"/>
    <property type="project" value="InterPro"/>
</dbReference>
<sequence length="422" mass="45070">MTEPAAACPFTGSRSSGAREGVIALDPLVGDLAGEGAALRAAGPLAPVELPGGVRVWAVTHHAEARRLLTDSRLVKDIGHWAAWKRGEIPDTWPLIGLADPGPSMLTFDGPEHRRLRTLTAQALTPRRVAAMRPRIEEITRGLLDDLRASADADGRVDLKAAFAYPLPMAVIGDLVGVDTDRIPRLRTLFDGFFSSVTPGEDVQAIIAELGALFGAIVAEKRRSPGDDLTSALLAAADEGDSLSDEEIIATVQVLITAGHETTISLIVSTVRALLTHPDQLALVLAGEVGWEAAIEETLRWDAPTTHVLIRFATEDMEVGGTVLGQGDAVIIAYGALGRDERQHGPDAERFDVTRTPTRHLSFGHGPHVCPGAPLSRLEALVALPALFERFPGLSLAVDPAQLRNKPAVTQNELYELPVRLN</sequence>
<dbReference type="InterPro" id="IPR002397">
    <property type="entry name" value="Cyt_P450_B"/>
</dbReference>